<keyword evidence="2" id="KW-1185">Reference proteome</keyword>
<dbReference type="EMBL" id="CP003053">
    <property type="protein sequence ID" value="AFM15566.1"/>
    <property type="molecule type" value="Genomic_DNA"/>
</dbReference>
<gene>
    <name evidence="1" type="ordered locus">Mycch_0749</name>
</gene>
<dbReference type="eggNOG" id="ENOG50332VD">
    <property type="taxonomic scope" value="Bacteria"/>
</dbReference>
<proteinExistence type="predicted"/>
<evidence type="ECO:0008006" key="3">
    <source>
        <dbReference type="Google" id="ProtNLM"/>
    </source>
</evidence>
<dbReference type="KEGG" id="mcb:Mycch_0749"/>
<dbReference type="Proteomes" id="UP000006057">
    <property type="component" value="Chromosome"/>
</dbReference>
<reference evidence="1 2" key="1">
    <citation type="submission" date="2012-06" db="EMBL/GenBank/DDBJ databases">
        <title>Complete sequence of chromosome of Mycobacterium chubuense NBB4.</title>
        <authorList>
            <consortium name="US DOE Joint Genome Institute"/>
            <person name="Lucas S."/>
            <person name="Han J."/>
            <person name="Lapidus A."/>
            <person name="Cheng J.-F."/>
            <person name="Goodwin L."/>
            <person name="Pitluck S."/>
            <person name="Peters L."/>
            <person name="Mikhailova N."/>
            <person name="Teshima H."/>
            <person name="Detter J.C."/>
            <person name="Han C."/>
            <person name="Tapia R."/>
            <person name="Land M."/>
            <person name="Hauser L."/>
            <person name="Kyrpides N."/>
            <person name="Ivanova N."/>
            <person name="Pagani I."/>
            <person name="Mattes T."/>
            <person name="Holmes A."/>
            <person name="Rutledge P."/>
            <person name="Paulsen I."/>
            <person name="Coleman N."/>
            <person name="Woyke T."/>
        </authorList>
    </citation>
    <scope>NUCLEOTIDE SEQUENCE [LARGE SCALE GENOMIC DNA]</scope>
    <source>
        <strain evidence="1 2">NBB4</strain>
    </source>
</reference>
<dbReference type="RefSeq" id="WP_014814057.1">
    <property type="nucleotide sequence ID" value="NC_018027.1"/>
</dbReference>
<dbReference type="InterPro" id="IPR016791">
    <property type="entry name" value="Polyketide_synth_GrhN/RubW_prd"/>
</dbReference>
<protein>
    <recommendedName>
        <fullName evidence="3">Deazaflavin-dependent oxidoreductase, nitroreductase family</fullName>
    </recommendedName>
</protein>
<accession>I4BE59</accession>
<dbReference type="Gene3D" id="2.30.110.10">
    <property type="entry name" value="Electron Transport, Fmn-binding Protein, Chain A"/>
    <property type="match status" value="1"/>
</dbReference>
<dbReference type="PIRSF" id="PIRSF021513">
    <property type="entry name" value="GrhN_RubW_prd"/>
    <property type="match status" value="1"/>
</dbReference>
<dbReference type="PATRIC" id="fig|710421.3.peg.748"/>
<dbReference type="OrthoDB" id="3292498at2"/>
<dbReference type="HOGENOM" id="CLU_120846_0_0_11"/>
<name>I4BE59_MYCCN</name>
<evidence type="ECO:0000313" key="2">
    <source>
        <dbReference type="Proteomes" id="UP000006057"/>
    </source>
</evidence>
<evidence type="ECO:0000313" key="1">
    <source>
        <dbReference type="EMBL" id="AFM15566.1"/>
    </source>
</evidence>
<organism evidence="1 2">
    <name type="scientific">Mycolicibacterium chubuense (strain NBB4)</name>
    <name type="common">Mycobacterium chubuense</name>
    <dbReference type="NCBI Taxonomy" id="710421"/>
    <lineage>
        <taxon>Bacteria</taxon>
        <taxon>Bacillati</taxon>
        <taxon>Actinomycetota</taxon>
        <taxon>Actinomycetes</taxon>
        <taxon>Mycobacteriales</taxon>
        <taxon>Mycobacteriaceae</taxon>
        <taxon>Mycolicibacterium</taxon>
    </lineage>
</organism>
<dbReference type="AlphaFoldDB" id="I4BE59"/>
<sequence length="158" mass="17022">MADQAIEVGHPPDAVLRVVNSVLRRVLPTPLGAPIGEFMLVGFTGRKTGKRYSTPVSAHRLDGDLYVVLEAPWKVNFRDGADATVSYRGKTSTMRGVLIAERSTVADVVQRLASSYGAKKAQRMMGLKFPGGRVPTSEEWGEAVDRLGIAAIKLTAKA</sequence>
<dbReference type="InterPro" id="IPR012349">
    <property type="entry name" value="Split_barrel_FMN-bd"/>
</dbReference>